<sequence>MAGEAGEITRRKRDLAMSVLPKGKLVACLLPWSVRSIVTLTHPLGSRSRNATLGVGNHTGASVSRAHSLPYTSSSSHPLRTIKRNPGMSRIRLVLLEINAKTCS</sequence>
<dbReference type="EMBL" id="ML213515">
    <property type="protein sequence ID" value="TFK49752.1"/>
    <property type="molecule type" value="Genomic_DNA"/>
</dbReference>
<proteinExistence type="predicted"/>
<protein>
    <submittedName>
        <fullName evidence="2">Uncharacterized protein</fullName>
    </submittedName>
</protein>
<dbReference type="AlphaFoldDB" id="A0A5C3MXX6"/>
<gene>
    <name evidence="2" type="ORF">OE88DRAFT_1662400</name>
</gene>
<evidence type="ECO:0000313" key="3">
    <source>
        <dbReference type="Proteomes" id="UP000305948"/>
    </source>
</evidence>
<organism evidence="2 3">
    <name type="scientific">Heliocybe sulcata</name>
    <dbReference type="NCBI Taxonomy" id="5364"/>
    <lineage>
        <taxon>Eukaryota</taxon>
        <taxon>Fungi</taxon>
        <taxon>Dikarya</taxon>
        <taxon>Basidiomycota</taxon>
        <taxon>Agaricomycotina</taxon>
        <taxon>Agaricomycetes</taxon>
        <taxon>Gloeophyllales</taxon>
        <taxon>Gloeophyllaceae</taxon>
        <taxon>Heliocybe</taxon>
    </lineage>
</organism>
<dbReference type="Proteomes" id="UP000305948">
    <property type="component" value="Unassembled WGS sequence"/>
</dbReference>
<accession>A0A5C3MXX6</accession>
<evidence type="ECO:0000313" key="2">
    <source>
        <dbReference type="EMBL" id="TFK49752.1"/>
    </source>
</evidence>
<name>A0A5C3MXX6_9AGAM</name>
<keyword evidence="3" id="KW-1185">Reference proteome</keyword>
<reference evidence="2 3" key="1">
    <citation type="journal article" date="2019" name="Nat. Ecol. Evol.">
        <title>Megaphylogeny resolves global patterns of mushroom evolution.</title>
        <authorList>
            <person name="Varga T."/>
            <person name="Krizsan K."/>
            <person name="Foldi C."/>
            <person name="Dima B."/>
            <person name="Sanchez-Garcia M."/>
            <person name="Sanchez-Ramirez S."/>
            <person name="Szollosi G.J."/>
            <person name="Szarkandi J.G."/>
            <person name="Papp V."/>
            <person name="Albert L."/>
            <person name="Andreopoulos W."/>
            <person name="Angelini C."/>
            <person name="Antonin V."/>
            <person name="Barry K.W."/>
            <person name="Bougher N.L."/>
            <person name="Buchanan P."/>
            <person name="Buyck B."/>
            <person name="Bense V."/>
            <person name="Catcheside P."/>
            <person name="Chovatia M."/>
            <person name="Cooper J."/>
            <person name="Damon W."/>
            <person name="Desjardin D."/>
            <person name="Finy P."/>
            <person name="Geml J."/>
            <person name="Haridas S."/>
            <person name="Hughes K."/>
            <person name="Justo A."/>
            <person name="Karasinski D."/>
            <person name="Kautmanova I."/>
            <person name="Kiss B."/>
            <person name="Kocsube S."/>
            <person name="Kotiranta H."/>
            <person name="LaButti K.M."/>
            <person name="Lechner B.E."/>
            <person name="Liimatainen K."/>
            <person name="Lipzen A."/>
            <person name="Lukacs Z."/>
            <person name="Mihaltcheva S."/>
            <person name="Morgado L.N."/>
            <person name="Niskanen T."/>
            <person name="Noordeloos M.E."/>
            <person name="Ohm R.A."/>
            <person name="Ortiz-Santana B."/>
            <person name="Ovrebo C."/>
            <person name="Racz N."/>
            <person name="Riley R."/>
            <person name="Savchenko A."/>
            <person name="Shiryaev A."/>
            <person name="Soop K."/>
            <person name="Spirin V."/>
            <person name="Szebenyi C."/>
            <person name="Tomsovsky M."/>
            <person name="Tulloss R.E."/>
            <person name="Uehling J."/>
            <person name="Grigoriev I.V."/>
            <person name="Vagvolgyi C."/>
            <person name="Papp T."/>
            <person name="Martin F.M."/>
            <person name="Miettinen O."/>
            <person name="Hibbett D.S."/>
            <person name="Nagy L.G."/>
        </authorList>
    </citation>
    <scope>NUCLEOTIDE SEQUENCE [LARGE SCALE GENOMIC DNA]</scope>
    <source>
        <strain evidence="2 3">OMC1185</strain>
    </source>
</reference>
<feature type="region of interest" description="Disordered" evidence="1">
    <location>
        <begin position="48"/>
        <end position="83"/>
    </location>
</feature>
<evidence type="ECO:0000256" key="1">
    <source>
        <dbReference type="SAM" id="MobiDB-lite"/>
    </source>
</evidence>